<keyword evidence="9" id="KW-1185">Reference proteome</keyword>
<name>A0AAV5RJD1_STABA</name>
<feature type="domain" description="DNA-directed RNA polymerase RBP11-like dimerisation" evidence="7">
    <location>
        <begin position="38"/>
        <end position="110"/>
    </location>
</feature>
<evidence type="ECO:0000256" key="1">
    <source>
        <dbReference type="ARBA" id="ARBA00004123"/>
    </source>
</evidence>
<dbReference type="GO" id="GO:0005736">
    <property type="term" value="C:RNA polymerase I complex"/>
    <property type="evidence" value="ECO:0007669"/>
    <property type="project" value="TreeGrafter"/>
</dbReference>
<keyword evidence="4" id="KW-0804">Transcription</keyword>
<dbReference type="InterPro" id="IPR008193">
    <property type="entry name" value="RNA_pol_Rpb11_13-16kDa_CS"/>
</dbReference>
<keyword evidence="5" id="KW-0539">Nucleus</keyword>
<dbReference type="GO" id="GO:0046983">
    <property type="term" value="F:protein dimerization activity"/>
    <property type="evidence" value="ECO:0007669"/>
    <property type="project" value="InterPro"/>
</dbReference>
<dbReference type="EMBL" id="BTGC01000008">
    <property type="protein sequence ID" value="GMM51545.1"/>
    <property type="molecule type" value="Genomic_DNA"/>
</dbReference>
<dbReference type="Proteomes" id="UP001362899">
    <property type="component" value="Unassembled WGS sequence"/>
</dbReference>
<dbReference type="InterPro" id="IPR033898">
    <property type="entry name" value="RNAP_AC19"/>
</dbReference>
<evidence type="ECO:0000256" key="3">
    <source>
        <dbReference type="ARBA" id="ARBA00022478"/>
    </source>
</evidence>
<dbReference type="GO" id="GO:0003899">
    <property type="term" value="F:DNA-directed RNA polymerase activity"/>
    <property type="evidence" value="ECO:0007669"/>
    <property type="project" value="InterPro"/>
</dbReference>
<comment type="subcellular location">
    <subcellularLocation>
        <location evidence="1">Nucleus</location>
    </subcellularLocation>
</comment>
<comment type="similarity">
    <text evidence="6">Belongs to the archaeal Rpo11/eukaryotic RPB11/RPC19 RNA polymerase subunit family.</text>
</comment>
<dbReference type="InterPro" id="IPR009025">
    <property type="entry name" value="RBP11-like_dimer"/>
</dbReference>
<dbReference type="AlphaFoldDB" id="A0AAV5RJD1"/>
<reference evidence="8 9" key="1">
    <citation type="journal article" date="2023" name="Elife">
        <title>Identification of key yeast species and microbe-microbe interactions impacting larval growth of Drosophila in the wild.</title>
        <authorList>
            <person name="Mure A."/>
            <person name="Sugiura Y."/>
            <person name="Maeda R."/>
            <person name="Honda K."/>
            <person name="Sakurai N."/>
            <person name="Takahashi Y."/>
            <person name="Watada M."/>
            <person name="Katoh T."/>
            <person name="Gotoh A."/>
            <person name="Gotoh Y."/>
            <person name="Taniguchi I."/>
            <person name="Nakamura K."/>
            <person name="Hayashi T."/>
            <person name="Katayama T."/>
            <person name="Uemura T."/>
            <person name="Hattori Y."/>
        </authorList>
    </citation>
    <scope>NUCLEOTIDE SEQUENCE [LARGE SCALE GENOMIC DNA]</scope>
    <source>
        <strain evidence="8 9">SB-73</strain>
    </source>
</reference>
<dbReference type="GO" id="GO:0006362">
    <property type="term" value="P:transcription elongation by RNA polymerase I"/>
    <property type="evidence" value="ECO:0007669"/>
    <property type="project" value="TreeGrafter"/>
</dbReference>
<dbReference type="GO" id="GO:0055029">
    <property type="term" value="C:nuclear DNA-directed RNA polymerase complex"/>
    <property type="evidence" value="ECO:0007669"/>
    <property type="project" value="UniProtKB-ARBA"/>
</dbReference>
<proteinExistence type="inferred from homology"/>
<dbReference type="GO" id="GO:0005666">
    <property type="term" value="C:RNA polymerase III complex"/>
    <property type="evidence" value="ECO:0007669"/>
    <property type="project" value="TreeGrafter"/>
</dbReference>
<accession>A0AAV5RJD1</accession>
<evidence type="ECO:0000256" key="6">
    <source>
        <dbReference type="ARBA" id="ARBA00025751"/>
    </source>
</evidence>
<dbReference type="PANTHER" id="PTHR13946:SF28">
    <property type="entry name" value="DNA-DIRECTED RNA POLYMERASES I AND III SUBUNIT RPAC2"/>
    <property type="match status" value="1"/>
</dbReference>
<dbReference type="PANTHER" id="PTHR13946">
    <property type="entry name" value="DNA-DIRECTED RNA POLYMERASE I,II,III"/>
    <property type="match status" value="1"/>
</dbReference>
<dbReference type="PROSITE" id="PS01154">
    <property type="entry name" value="RNA_POL_L_13KD"/>
    <property type="match status" value="1"/>
</dbReference>
<dbReference type="HAMAP" id="MF_00261">
    <property type="entry name" value="RNApol_arch_Rpo11"/>
    <property type="match status" value="1"/>
</dbReference>
<protein>
    <recommendedName>
        <fullName evidence="2">DNA-directed RNA polymerases I and III subunit RPAC2</fullName>
    </recommendedName>
</protein>
<dbReference type="FunFam" id="3.30.1360.10:FF:000006">
    <property type="entry name" value="DNA-directed RNA polymerases I and III subunit RPAC2"/>
    <property type="match status" value="1"/>
</dbReference>
<evidence type="ECO:0000313" key="9">
    <source>
        <dbReference type="Proteomes" id="UP001362899"/>
    </source>
</evidence>
<keyword evidence="3 8" id="KW-0240">DNA-directed RNA polymerase</keyword>
<dbReference type="GO" id="GO:0006383">
    <property type="term" value="P:transcription by RNA polymerase III"/>
    <property type="evidence" value="ECO:0007669"/>
    <property type="project" value="TreeGrafter"/>
</dbReference>
<gene>
    <name evidence="8" type="ORF">DASB73_025080</name>
</gene>
<evidence type="ECO:0000259" key="7">
    <source>
        <dbReference type="Pfam" id="PF13656"/>
    </source>
</evidence>
<evidence type="ECO:0000256" key="5">
    <source>
        <dbReference type="ARBA" id="ARBA00023242"/>
    </source>
</evidence>
<dbReference type="SUPFAM" id="SSF55257">
    <property type="entry name" value="RBP11-like subunits of RNA polymerase"/>
    <property type="match status" value="1"/>
</dbReference>
<sequence>MSGDVSMADVSVGNTEEIAVEDDKMTILPGMASDGSAASFKIKDEDHTLGNTLRYMIMKNPDVEFCGYSIPHPNDNHMHLRIQTYGEITAIEALQKGLRDLVDVCDVVENKFRDEYNKGDYVQEEIA</sequence>
<organism evidence="8 9">
    <name type="scientific">Starmerella bacillaris</name>
    <name type="common">Yeast</name>
    <name type="synonym">Candida zemplinina</name>
    <dbReference type="NCBI Taxonomy" id="1247836"/>
    <lineage>
        <taxon>Eukaryota</taxon>
        <taxon>Fungi</taxon>
        <taxon>Dikarya</taxon>
        <taxon>Ascomycota</taxon>
        <taxon>Saccharomycotina</taxon>
        <taxon>Dipodascomycetes</taxon>
        <taxon>Dipodascales</taxon>
        <taxon>Trichomonascaceae</taxon>
        <taxon>Starmerella</taxon>
    </lineage>
</organism>
<evidence type="ECO:0000256" key="2">
    <source>
        <dbReference type="ARBA" id="ARBA00022079"/>
    </source>
</evidence>
<evidence type="ECO:0000313" key="8">
    <source>
        <dbReference type="EMBL" id="GMM51545.1"/>
    </source>
</evidence>
<dbReference type="CDD" id="cd07029">
    <property type="entry name" value="RNAP_I_III_AC19"/>
    <property type="match status" value="1"/>
</dbReference>
<comment type="caution">
    <text evidence="8">The sequence shown here is derived from an EMBL/GenBank/DDBJ whole genome shotgun (WGS) entry which is preliminary data.</text>
</comment>
<dbReference type="InterPro" id="IPR022905">
    <property type="entry name" value="Rpo11-like"/>
</dbReference>
<evidence type="ECO:0000256" key="4">
    <source>
        <dbReference type="ARBA" id="ARBA00023163"/>
    </source>
</evidence>
<dbReference type="Gene3D" id="3.30.1360.10">
    <property type="entry name" value="RNA polymerase, RBP11-like subunit"/>
    <property type="match status" value="1"/>
</dbReference>
<dbReference type="GO" id="GO:0003677">
    <property type="term" value="F:DNA binding"/>
    <property type="evidence" value="ECO:0007669"/>
    <property type="project" value="InterPro"/>
</dbReference>
<dbReference type="InterPro" id="IPR036603">
    <property type="entry name" value="RBP11-like"/>
</dbReference>
<dbReference type="Pfam" id="PF13656">
    <property type="entry name" value="RNA_pol_L_2"/>
    <property type="match status" value="1"/>
</dbReference>